<evidence type="ECO:0000313" key="4">
    <source>
        <dbReference type="EMBL" id="MXQ07632.1"/>
    </source>
</evidence>
<dbReference type="Gene3D" id="3.20.20.80">
    <property type="entry name" value="Glycosidases"/>
    <property type="match status" value="1"/>
</dbReference>
<keyword evidence="5" id="KW-1185">Reference proteome</keyword>
<comment type="caution">
    <text evidence="4">The sequence shown here is derived from an EMBL/GenBank/DDBJ whole genome shotgun (WGS) entry which is preliminary data.</text>
</comment>
<evidence type="ECO:0000259" key="3">
    <source>
        <dbReference type="Pfam" id="PF23666"/>
    </source>
</evidence>
<dbReference type="InterPro" id="IPR032876">
    <property type="entry name" value="J_dom"/>
</dbReference>
<dbReference type="InterPro" id="IPR056490">
    <property type="entry name" value="Rcc01698_C"/>
</dbReference>
<feature type="domain" description="GTA TIM-barrel-like" evidence="1">
    <location>
        <begin position="427"/>
        <end position="717"/>
    </location>
</feature>
<organism evidence="4 5">
    <name type="scientific">Kangsaoukella pontilimi</name>
    <dbReference type="NCBI Taxonomy" id="2691042"/>
    <lineage>
        <taxon>Bacteria</taxon>
        <taxon>Pseudomonadati</taxon>
        <taxon>Pseudomonadota</taxon>
        <taxon>Alphaproteobacteria</taxon>
        <taxon>Rhodobacterales</taxon>
        <taxon>Paracoccaceae</taxon>
        <taxon>Kangsaoukella</taxon>
    </lineage>
</organism>
<dbReference type="Pfam" id="PF13550">
    <property type="entry name" value="Phage-tail_3"/>
    <property type="match status" value="1"/>
</dbReference>
<evidence type="ECO:0000259" key="1">
    <source>
        <dbReference type="Pfam" id="PF13547"/>
    </source>
</evidence>
<dbReference type="RefSeq" id="WP_160763496.1">
    <property type="nucleotide sequence ID" value="NZ_WUPT01000001.1"/>
</dbReference>
<feature type="domain" description="Rcc01698-like C-terminal" evidence="3">
    <location>
        <begin position="1026"/>
        <end position="1126"/>
    </location>
</feature>
<evidence type="ECO:0000259" key="2">
    <source>
        <dbReference type="Pfam" id="PF13550"/>
    </source>
</evidence>
<dbReference type="InterPro" id="IPR017853">
    <property type="entry name" value="GH"/>
</dbReference>
<dbReference type="InterPro" id="IPR025195">
    <property type="entry name" value="GTA_TIM_dom"/>
</dbReference>
<evidence type="ECO:0000313" key="5">
    <source>
        <dbReference type="Proteomes" id="UP000480350"/>
    </source>
</evidence>
<accession>A0A7C9MD94</accession>
<name>A0A7C9MD94_9RHOB</name>
<protein>
    <submittedName>
        <fullName evidence="4">Host specificity protein</fullName>
    </submittedName>
</protein>
<dbReference type="CDD" id="cd19607">
    <property type="entry name" value="GTA_TIM-barrel-like"/>
    <property type="match status" value="1"/>
</dbReference>
<reference evidence="4 5" key="1">
    <citation type="submission" date="2019-12" db="EMBL/GenBank/DDBJ databases">
        <authorList>
            <person name="Lee S.D."/>
        </authorList>
    </citation>
    <scope>NUCLEOTIDE SEQUENCE [LARGE SCALE GENOMIC DNA]</scope>
    <source>
        <strain evidence="4 5">GH1-50</strain>
    </source>
</reference>
<gene>
    <name evidence="4" type="ORF">GQ651_07215</name>
</gene>
<dbReference type="EMBL" id="WUPT01000001">
    <property type="protein sequence ID" value="MXQ07632.1"/>
    <property type="molecule type" value="Genomic_DNA"/>
</dbReference>
<dbReference type="SUPFAM" id="SSF51445">
    <property type="entry name" value="(Trans)glycosidases"/>
    <property type="match status" value="1"/>
</dbReference>
<dbReference type="Pfam" id="PF23666">
    <property type="entry name" value="Rcc01698_C"/>
    <property type="match status" value="1"/>
</dbReference>
<sequence>MATLLLSAAGAAIGSSIGGSVLGIGAAALGRAVGATVGRLVDDKILGAGSRRVETGRIDRFRLTGASEGLPVPSVHGRVRVSGQVIWASRFRETVTEEGGGGGKGTPSQPTVTSYSYSVSLAIALSEGVISRLGRIWADGIEISPADLSFRLYPGDDAQLPDPVIEAVEGVGEAPAYRGIAYVVIEDLPLQRFGNRIPQFTFEVMRTGAGDPASRVRAIGIGPGMGEYALATTPVHFEESLGRVRSANVNTASGVTDFEMSVRALEEELPGVSASALSVSWFAGDLRAGRASCQPKVEQGAMDGVGMGWAVDGVTRAGAAVLPEKEGRSVYGGTPADRAVIEAIGRLGQADHEVMLSPVLLMDQIAGNGLADPTGGVEQPETPWRGLLEPEPGQDVTAEVDAFFGSAVAGDFSVSGGTVSYIGGDGFTYRRFVLHYAHLAAVAGGVSAFLIGSELVGLTRARAGDGSFPAVGQLKALAAEVRAILGPGTKVGYGADWTEYHSVRPVDAPGDVLFPLDALWSDANIDFVGISNYMPVSDWRGGTEHADAGWGAIYDLGYLQANIAGGEGHDWEYRTEEARALQIRSPIEDAAFGEHWVYRWKDIASWWSEPHHERVSGARAGAPTGWVPGSKPVWFTELGCPAVDRGTNAPGRRVEAEARDSSGARDDLLQARYLDAVATYWDDPERNPVSSVYGGPMVATDRMFFWGWDARPYPQFPASLSVWSDGAGYGAGHILAGRMASRSLASVVEEVCTASGLTDVDVSGLYGLVRGVSLEGGRDARAALQPLLMAAGADAVERDGQLVFRSRGARLTEVLSQERLVWAQGTDVISHLREAQSGVAGRVQLDFLEADGDYEVRAAEARFPDADDSVIARSELPLVLTQGEGRALTERWLSEVRVARESVRFTLPPSSTLAAGDVVAFEEDTDGARYRIDRIEEGGERRVEAVRIDAGTFEVAADAETIVARPPVLAPLPVASKIMDLPLVVGEEAVAAPWVVAASDPWPGSVAVYMQRGSVWRFETELTQRALIGETLNGLGRASPHRFDRGPALKVRLVAGALSSIDEAALYSGGNAALIRSAAGGPWEVFQFRDAVLSEPDVWDLSMRLRGQQGTDGTMPESYPTGSRVVILDGALRQMSLRSNYLGQPQVYRVGPANKPVDHPSFTTIEATTFGLGFRPYAPAHVRARRDESGDVTVTWVRRTRIDGDRWEPLDVPLGEVAESYVVRVFVGSALRREVTVSTPSWTYGAAEAAADGVTGAYRVEVAQISDRFGPGLFGKVEIND</sequence>
<dbReference type="Pfam" id="PF13547">
    <property type="entry name" value="GTA_TIM"/>
    <property type="match status" value="1"/>
</dbReference>
<reference evidence="4 5" key="2">
    <citation type="submission" date="2020-03" db="EMBL/GenBank/DDBJ databases">
        <title>Kangsaoukella pontilimi gen. nov., sp. nov., a new member of the family Rhodobacteraceae isolated from a tidal mudflat.</title>
        <authorList>
            <person name="Kim I.S."/>
        </authorList>
    </citation>
    <scope>NUCLEOTIDE SEQUENCE [LARGE SCALE GENOMIC DNA]</scope>
    <source>
        <strain evidence="4 5">GH1-50</strain>
    </source>
</reference>
<feature type="domain" description="Tip attachment protein J" evidence="2">
    <location>
        <begin position="778"/>
        <end position="936"/>
    </location>
</feature>
<proteinExistence type="predicted"/>
<dbReference type="Proteomes" id="UP000480350">
    <property type="component" value="Unassembled WGS sequence"/>
</dbReference>